<gene>
    <name evidence="1" type="ORF">A6A40_19215</name>
</gene>
<evidence type="ECO:0000313" key="1">
    <source>
        <dbReference type="EMBL" id="AWB07197.1"/>
    </source>
</evidence>
<name>A0A2R4VS03_9PROT</name>
<dbReference type="EMBL" id="CP028903">
    <property type="protein sequence ID" value="AWB07197.1"/>
    <property type="molecule type" value="Genomic_DNA"/>
</dbReference>
<proteinExistence type="predicted"/>
<dbReference type="KEGG" id="ahu:A6A40_19215"/>
<dbReference type="OrthoDB" id="9803878at2"/>
<protein>
    <submittedName>
        <fullName evidence="1">Uncharacterized protein</fullName>
    </submittedName>
</protein>
<evidence type="ECO:0000313" key="2">
    <source>
        <dbReference type="Proteomes" id="UP000077405"/>
    </source>
</evidence>
<geneLocation type="plasmid" evidence="1 2">
    <name>pYZ2</name>
</geneLocation>
<keyword evidence="2" id="KW-1185">Reference proteome</keyword>
<organism evidence="1 2">
    <name type="scientific">Azospirillum humicireducens</name>
    <dbReference type="NCBI Taxonomy" id="1226968"/>
    <lineage>
        <taxon>Bacteria</taxon>
        <taxon>Pseudomonadati</taxon>
        <taxon>Pseudomonadota</taxon>
        <taxon>Alphaproteobacteria</taxon>
        <taxon>Rhodospirillales</taxon>
        <taxon>Azospirillaceae</taxon>
        <taxon>Azospirillum</taxon>
    </lineage>
</organism>
<reference evidence="1 2" key="1">
    <citation type="submission" date="2018-04" db="EMBL/GenBank/DDBJ databases">
        <title>Complete genome sequence of the nitrogen-fixing bacterium Azospirillum humicireducens type strain SgZ-5.</title>
        <authorList>
            <person name="Yu Z."/>
        </authorList>
    </citation>
    <scope>NUCLEOTIDE SEQUENCE [LARGE SCALE GENOMIC DNA]</scope>
    <source>
        <strain evidence="1 2">SgZ-5</strain>
        <plasmid evidence="1 2">pYZ2</plasmid>
    </source>
</reference>
<dbReference type="AlphaFoldDB" id="A0A2R4VS03"/>
<accession>A0A2R4VS03</accession>
<dbReference type="Gene3D" id="1.10.10.10">
    <property type="entry name" value="Winged helix-like DNA-binding domain superfamily/Winged helix DNA-binding domain"/>
    <property type="match status" value="1"/>
</dbReference>
<sequence>MTKQASPKYAPEVREPAVRMVFEHEDEHAWRWTAISSRDEDHNRRLLEPIGNIPHAEAEARYYTQNENVTMAA</sequence>
<dbReference type="RefSeq" id="WP_108547493.1">
    <property type="nucleotide sequence ID" value="NZ_CP028903.1"/>
</dbReference>
<keyword evidence="1" id="KW-0614">Plasmid</keyword>
<dbReference type="InterPro" id="IPR036388">
    <property type="entry name" value="WH-like_DNA-bd_sf"/>
</dbReference>
<dbReference type="Proteomes" id="UP000077405">
    <property type="component" value="Plasmid pYZ2"/>
</dbReference>